<accession>A0AAX3U9Z4</accession>
<evidence type="ECO:0000313" key="2">
    <source>
        <dbReference type="EMBL" id="WGK84001.1"/>
    </source>
</evidence>
<keyword evidence="1" id="KW-0732">Signal</keyword>
<protein>
    <submittedName>
        <fullName evidence="2">Uncharacterized protein</fullName>
    </submittedName>
</protein>
<dbReference type="Proteomes" id="UP001239257">
    <property type="component" value="Chromosome 2"/>
</dbReference>
<reference evidence="2" key="1">
    <citation type="submission" date="2022-02" db="EMBL/GenBank/DDBJ databases">
        <title>Emergence and expansion in Europe of a Vibrio aestuarianus clonal complex pathogenic for oysters.</title>
        <authorList>
            <person name="Mesnil A."/>
            <person name="Travers M.-A."/>
        </authorList>
    </citation>
    <scope>NUCLEOTIDE SEQUENCE</scope>
    <source>
        <strain evidence="2">U29</strain>
    </source>
</reference>
<evidence type="ECO:0000256" key="1">
    <source>
        <dbReference type="SAM" id="SignalP"/>
    </source>
</evidence>
<dbReference type="RefSeq" id="WP_274672704.1">
    <property type="nucleotide sequence ID" value="NZ_CP118710.1"/>
</dbReference>
<evidence type="ECO:0000313" key="3">
    <source>
        <dbReference type="Proteomes" id="UP001239257"/>
    </source>
</evidence>
<name>A0AAX3U9Z4_9VIBR</name>
<proteinExistence type="predicted"/>
<dbReference type="AlphaFoldDB" id="A0AAX3U9Z4"/>
<feature type="chain" id="PRO_5043668409" evidence="1">
    <location>
        <begin position="27"/>
        <end position="127"/>
    </location>
</feature>
<gene>
    <name evidence="2" type="ORF">PYE51_16550</name>
</gene>
<organism evidence="2 3">
    <name type="scientific">Vibrio aestuarianus</name>
    <dbReference type="NCBI Taxonomy" id="28171"/>
    <lineage>
        <taxon>Bacteria</taxon>
        <taxon>Pseudomonadati</taxon>
        <taxon>Pseudomonadota</taxon>
        <taxon>Gammaproteobacteria</taxon>
        <taxon>Vibrionales</taxon>
        <taxon>Vibrionaceae</taxon>
        <taxon>Vibrio</taxon>
    </lineage>
</organism>
<feature type="signal peptide" evidence="1">
    <location>
        <begin position="1"/>
        <end position="26"/>
    </location>
</feature>
<dbReference type="EMBL" id="CP118710">
    <property type="protein sequence ID" value="WGK84001.1"/>
    <property type="molecule type" value="Genomic_DNA"/>
</dbReference>
<sequence>MIRSKVNALSAIILILFSVLSSRATAEQYVEQWLQPVVPIKSPNGDWIMKSADELPNPPISVLQQQGELIQIKLRRIGPVWVPKTALRLFDESLLLTCQTTATARAGDYKNYGMRGEEGSSFTCIVK</sequence>
<dbReference type="GeneID" id="79918973"/>